<sequence>MNATQRYRRLVMLHKHGGWLYAALYLALMALFFKLRFYRLEYYPKASYLQKHKIAKYGLDRLHGNLASITEWWVIGLLVIGIVLGLAIFLYSGRQLRQPGWSALFIAAGSLIPLIGPYDENVIARIMIGTGFILFGALLQWFINKPLLTGPSPYKSDKPLFSEHS</sequence>
<keyword evidence="1" id="KW-1133">Transmembrane helix</keyword>
<protein>
    <submittedName>
        <fullName evidence="2">Uncharacterized protein</fullName>
    </submittedName>
</protein>
<evidence type="ECO:0000313" key="3">
    <source>
        <dbReference type="Proteomes" id="UP001597249"/>
    </source>
</evidence>
<feature type="transmembrane region" description="Helical" evidence="1">
    <location>
        <begin position="20"/>
        <end position="38"/>
    </location>
</feature>
<feature type="transmembrane region" description="Helical" evidence="1">
    <location>
        <begin position="99"/>
        <end position="116"/>
    </location>
</feature>
<dbReference type="Proteomes" id="UP001597249">
    <property type="component" value="Unassembled WGS sequence"/>
</dbReference>
<keyword evidence="1" id="KW-0812">Transmembrane</keyword>
<keyword evidence="3" id="KW-1185">Reference proteome</keyword>
<evidence type="ECO:0000313" key="2">
    <source>
        <dbReference type="EMBL" id="MFD1393730.1"/>
    </source>
</evidence>
<evidence type="ECO:0000256" key="1">
    <source>
        <dbReference type="SAM" id="Phobius"/>
    </source>
</evidence>
<accession>A0ABW4BBT8</accession>
<name>A0ABW4BBT8_9LACO</name>
<feature type="transmembrane region" description="Helical" evidence="1">
    <location>
        <begin position="122"/>
        <end position="143"/>
    </location>
</feature>
<proteinExistence type="predicted"/>
<gene>
    <name evidence="2" type="ORF">ACFQ3L_09150</name>
</gene>
<comment type="caution">
    <text evidence="2">The sequence shown here is derived from an EMBL/GenBank/DDBJ whole genome shotgun (WGS) entry which is preliminary data.</text>
</comment>
<keyword evidence="1" id="KW-0472">Membrane</keyword>
<organism evidence="2 3">
    <name type="scientific">Lacticaseibacillus jixianensis</name>
    <dbReference type="NCBI Taxonomy" id="2486012"/>
    <lineage>
        <taxon>Bacteria</taxon>
        <taxon>Bacillati</taxon>
        <taxon>Bacillota</taxon>
        <taxon>Bacilli</taxon>
        <taxon>Lactobacillales</taxon>
        <taxon>Lactobacillaceae</taxon>
        <taxon>Lacticaseibacillus</taxon>
    </lineage>
</organism>
<reference evidence="3" key="1">
    <citation type="journal article" date="2019" name="Int. J. Syst. Evol. Microbiol.">
        <title>The Global Catalogue of Microorganisms (GCM) 10K type strain sequencing project: providing services to taxonomists for standard genome sequencing and annotation.</title>
        <authorList>
            <consortium name="The Broad Institute Genomics Platform"/>
            <consortium name="The Broad Institute Genome Sequencing Center for Infectious Disease"/>
            <person name="Wu L."/>
            <person name="Ma J."/>
        </authorList>
    </citation>
    <scope>NUCLEOTIDE SEQUENCE [LARGE SCALE GENOMIC DNA]</scope>
    <source>
        <strain evidence="3">CCM 8911</strain>
    </source>
</reference>
<dbReference type="EMBL" id="JBHTMO010000029">
    <property type="protein sequence ID" value="MFD1393730.1"/>
    <property type="molecule type" value="Genomic_DNA"/>
</dbReference>
<dbReference type="RefSeq" id="WP_125585736.1">
    <property type="nucleotide sequence ID" value="NZ_JBHTMO010000029.1"/>
</dbReference>
<feature type="transmembrane region" description="Helical" evidence="1">
    <location>
        <begin position="72"/>
        <end position="92"/>
    </location>
</feature>